<protein>
    <submittedName>
        <fullName evidence="1">Uncharacterized protein</fullName>
    </submittedName>
</protein>
<dbReference type="EMBL" id="AYXY01000013">
    <property type="protein sequence ID" value="ETN96344.1"/>
    <property type="molecule type" value="Genomic_DNA"/>
</dbReference>
<reference evidence="2" key="1">
    <citation type="submission" date="2013-11" db="EMBL/GenBank/DDBJ databases">
        <title>Draft genome sequence from a member of Zhouia, isolated tidal flat.</title>
        <authorList>
            <person name="Jin H."/>
            <person name="Jeon C.O."/>
        </authorList>
    </citation>
    <scope>NUCLEOTIDE SEQUENCE [LARGE SCALE GENOMIC DNA]</scope>
    <source>
        <strain evidence="2">AD3</strain>
    </source>
</reference>
<dbReference type="Proteomes" id="UP000018850">
    <property type="component" value="Unassembled WGS sequence"/>
</dbReference>
<evidence type="ECO:0000313" key="1">
    <source>
        <dbReference type="EMBL" id="ETN96344.1"/>
    </source>
</evidence>
<gene>
    <name evidence="1" type="ORF">P278_08540</name>
</gene>
<name>W2UQY1_9FLAO</name>
<proteinExistence type="predicted"/>
<organism evidence="1 2">
    <name type="scientific">Zhouia amylolytica AD3</name>
    <dbReference type="NCBI Taxonomy" id="1286632"/>
    <lineage>
        <taxon>Bacteria</taxon>
        <taxon>Pseudomonadati</taxon>
        <taxon>Bacteroidota</taxon>
        <taxon>Flavobacteriia</taxon>
        <taxon>Flavobacteriales</taxon>
        <taxon>Flavobacteriaceae</taxon>
        <taxon>Zhouia</taxon>
    </lineage>
</organism>
<accession>W2UQY1</accession>
<comment type="caution">
    <text evidence="1">The sequence shown here is derived from an EMBL/GenBank/DDBJ whole genome shotgun (WGS) entry which is preliminary data.</text>
</comment>
<sequence>MFSIAESSVLEQLVRQILKSNKVVVFDKKVNFFIVQGLIN</sequence>
<keyword evidence="2" id="KW-1185">Reference proteome</keyword>
<dbReference type="AlphaFoldDB" id="W2UQY1"/>
<reference evidence="1 2" key="2">
    <citation type="journal article" date="2016" name="Genome Announc.">
        <title>Draft Genome Sequence of Zhouia amylolytica AD3, Isolated from Tidal Flat Sediment.</title>
        <authorList>
            <person name="Jia B."/>
            <person name="Jin H.M."/>
            <person name="Lee H.J."/>
            <person name="Jeon C.O."/>
        </authorList>
    </citation>
    <scope>NUCLEOTIDE SEQUENCE [LARGE SCALE GENOMIC DNA]</scope>
    <source>
        <strain evidence="1 2">AD3</strain>
    </source>
</reference>
<evidence type="ECO:0000313" key="2">
    <source>
        <dbReference type="Proteomes" id="UP000018850"/>
    </source>
</evidence>